<accession>A0A059L850</accession>
<dbReference type="GO" id="GO:0046872">
    <property type="term" value="F:metal ion binding"/>
    <property type="evidence" value="ECO:0007669"/>
    <property type="project" value="UniProtKB-KW"/>
</dbReference>
<dbReference type="AlphaFoldDB" id="A0A059L850"/>
<comment type="caution">
    <text evidence="2">The sequence shown here is derived from an EMBL/GenBank/DDBJ whole genome shotgun (WGS) entry which is preliminary data.</text>
</comment>
<dbReference type="Pfam" id="PF13714">
    <property type="entry name" value="PEP_mutase"/>
    <property type="match status" value="1"/>
</dbReference>
<evidence type="ECO:0000256" key="1">
    <source>
        <dbReference type="ARBA" id="ARBA00022723"/>
    </source>
</evidence>
<dbReference type="EMBL" id="AZQQ01000061">
    <property type="protein sequence ID" value="KDD70280.1"/>
    <property type="molecule type" value="Genomic_DNA"/>
</dbReference>
<evidence type="ECO:0000313" key="2">
    <source>
        <dbReference type="EMBL" id="KDD70280.1"/>
    </source>
</evidence>
<gene>
    <name evidence="2" type="ORF">V466_03030</name>
</gene>
<dbReference type="GO" id="GO:0003824">
    <property type="term" value="F:catalytic activity"/>
    <property type="evidence" value="ECO:0007669"/>
    <property type="project" value="InterPro"/>
</dbReference>
<dbReference type="CDD" id="cd00377">
    <property type="entry name" value="ICL_PEPM"/>
    <property type="match status" value="1"/>
</dbReference>
<organism evidence="2 3">
    <name type="scientific">Pseudomonas mandelii PD30</name>
    <dbReference type="NCBI Taxonomy" id="1419583"/>
    <lineage>
        <taxon>Bacteria</taxon>
        <taxon>Pseudomonadati</taxon>
        <taxon>Pseudomonadota</taxon>
        <taxon>Gammaproteobacteria</taxon>
        <taxon>Pseudomonadales</taxon>
        <taxon>Pseudomonadaceae</taxon>
        <taxon>Pseudomonas</taxon>
    </lineage>
</organism>
<proteinExistence type="predicted"/>
<dbReference type="SUPFAM" id="SSF51621">
    <property type="entry name" value="Phosphoenolpyruvate/pyruvate domain"/>
    <property type="match status" value="1"/>
</dbReference>
<name>A0A059L850_9PSED</name>
<protein>
    <submittedName>
        <fullName evidence="2">PEP phosphonomutase-like enzyme</fullName>
    </submittedName>
</protein>
<dbReference type="Proteomes" id="UP000026739">
    <property type="component" value="Unassembled WGS sequence"/>
</dbReference>
<dbReference type="PANTHER" id="PTHR42905:SF16">
    <property type="entry name" value="CARBOXYPHOSPHONOENOLPYRUVATE PHOSPHONOMUTASE-LIKE PROTEIN (AFU_ORTHOLOGUE AFUA_5G07230)"/>
    <property type="match status" value="1"/>
</dbReference>
<evidence type="ECO:0000313" key="3">
    <source>
        <dbReference type="Proteomes" id="UP000026739"/>
    </source>
</evidence>
<dbReference type="Gene3D" id="3.20.20.60">
    <property type="entry name" value="Phosphoenolpyruvate-binding domains"/>
    <property type="match status" value="1"/>
</dbReference>
<reference evidence="2 3" key="1">
    <citation type="submission" date="2013-12" db="EMBL/GenBank/DDBJ databases">
        <authorList>
            <person name="Formusa P.A."/>
            <person name="Habash M."/>
            <person name="Lee H."/>
            <person name="Trevors J.T."/>
        </authorList>
    </citation>
    <scope>NUCLEOTIDE SEQUENCE [LARGE SCALE GENOMIC DNA]</scope>
    <source>
        <strain evidence="2 3">PD30</strain>
    </source>
</reference>
<dbReference type="RefSeq" id="WP_033054584.1">
    <property type="nucleotide sequence ID" value="NZ_AZQQ01000061.1"/>
</dbReference>
<dbReference type="InterPro" id="IPR040442">
    <property type="entry name" value="Pyrv_kinase-like_dom_sf"/>
</dbReference>
<dbReference type="eggNOG" id="COG2513">
    <property type="taxonomic scope" value="Bacteria"/>
</dbReference>
<dbReference type="PANTHER" id="PTHR42905">
    <property type="entry name" value="PHOSPHOENOLPYRUVATE CARBOXYLASE"/>
    <property type="match status" value="1"/>
</dbReference>
<sequence>MDTLGNQFHQLHQDGLLILTNVGDAAGARIVEQLGSKAVATSSAAVAWAHGYPDGNALPLERLISTVESIARVISVPLTVDIEAGYSDDLTRVADLIDAVIAAGAVGINIEDGASPPELLVRKIEIARQVANRRNVRLFINARTDVYLKSLVPAEDRVAETLKRAALYQAAGADGLFAAGVTAEYEIAALCQGTPLPLNVLGLPGLPSPEELKTLGVCRLSAGSRIAEFLYGAMSALAKSFLETGTLDSRELKAFTYGEVNALLAPSGKA</sequence>
<dbReference type="InterPro" id="IPR039556">
    <property type="entry name" value="ICL/PEPM"/>
</dbReference>
<keyword evidence="1" id="KW-0479">Metal-binding</keyword>
<dbReference type="InterPro" id="IPR015813">
    <property type="entry name" value="Pyrv/PenolPyrv_kinase-like_dom"/>
</dbReference>